<keyword evidence="6" id="KW-1185">Reference proteome</keyword>
<dbReference type="Pfam" id="PF24624">
    <property type="entry name" value="Int_N"/>
    <property type="match status" value="1"/>
</dbReference>
<evidence type="ECO:0000259" key="4">
    <source>
        <dbReference type="PROSITE" id="PS51900"/>
    </source>
</evidence>
<gene>
    <name evidence="5" type="ORF">FEF10_05930</name>
</gene>
<name>A0ABY2VMY3_9PSED</name>
<dbReference type="SUPFAM" id="SSF56349">
    <property type="entry name" value="DNA breaking-rejoining enzymes"/>
    <property type="match status" value="1"/>
</dbReference>
<dbReference type="InterPro" id="IPR010998">
    <property type="entry name" value="Integrase_recombinase_N"/>
</dbReference>
<evidence type="ECO:0000313" key="6">
    <source>
        <dbReference type="Proteomes" id="UP000310095"/>
    </source>
</evidence>
<dbReference type="InterPro" id="IPR011010">
    <property type="entry name" value="DNA_brk_join_enz"/>
</dbReference>
<keyword evidence="1" id="KW-0229">DNA integration</keyword>
<dbReference type="Gene3D" id="1.10.150.130">
    <property type="match status" value="1"/>
</dbReference>
<dbReference type="PROSITE" id="PS51900">
    <property type="entry name" value="CB"/>
    <property type="match status" value="1"/>
</dbReference>
<evidence type="ECO:0000256" key="2">
    <source>
        <dbReference type="ARBA" id="ARBA00023125"/>
    </source>
</evidence>
<comment type="caution">
    <text evidence="5">The sequence shown here is derived from an EMBL/GenBank/DDBJ whole genome shotgun (WGS) entry which is preliminary data.</text>
</comment>
<dbReference type="InterPro" id="IPR044068">
    <property type="entry name" value="CB"/>
</dbReference>
<keyword evidence="2 3" id="KW-0238">DNA-binding</keyword>
<dbReference type="Proteomes" id="UP000310095">
    <property type="component" value="Unassembled WGS sequence"/>
</dbReference>
<evidence type="ECO:0000256" key="3">
    <source>
        <dbReference type="PROSITE-ProRule" id="PRU01248"/>
    </source>
</evidence>
<dbReference type="EMBL" id="VAVY01000001">
    <property type="protein sequence ID" value="TMM66990.1"/>
    <property type="molecule type" value="Genomic_DNA"/>
</dbReference>
<organism evidence="5 6">
    <name type="scientific">Pseudomonas protegens</name>
    <dbReference type="NCBI Taxonomy" id="380021"/>
    <lineage>
        <taxon>Bacteria</taxon>
        <taxon>Pseudomonadati</taxon>
        <taxon>Pseudomonadota</taxon>
        <taxon>Gammaproteobacteria</taxon>
        <taxon>Pseudomonadales</taxon>
        <taxon>Pseudomonadaceae</taxon>
        <taxon>Pseudomonas</taxon>
    </lineage>
</organism>
<accession>A0ABY2VMY3</accession>
<evidence type="ECO:0000313" key="5">
    <source>
        <dbReference type="EMBL" id="TMM66990.1"/>
    </source>
</evidence>
<reference evidence="5 6" key="1">
    <citation type="submission" date="2019-05" db="EMBL/GenBank/DDBJ databases">
        <title>Identification and Biocontrol Activity Analysis of Biocontrol Strain PF-1 Based on Genome-wide Data.</title>
        <authorList>
            <person name="Qi J."/>
        </authorList>
    </citation>
    <scope>NUCLEOTIDE SEQUENCE [LARGE SCALE GENOMIC DNA]</scope>
    <source>
        <strain evidence="5 6">PF-1</strain>
    </source>
</reference>
<evidence type="ECO:0000256" key="1">
    <source>
        <dbReference type="ARBA" id="ARBA00022908"/>
    </source>
</evidence>
<proteinExistence type="predicted"/>
<dbReference type="InterPro" id="IPR057084">
    <property type="entry name" value="Int_N"/>
</dbReference>
<protein>
    <recommendedName>
        <fullName evidence="4">Core-binding (CB) domain-containing protein</fullName>
    </recommendedName>
</protein>
<sequence length="127" mass="14658">MRDIIPKKSERTQKDNKAELRQLRPVFDEIPVDAITPSMIAAYRDKRSAKTRANREIALLSHVFNIAREWGLTNRENPGQGVRKNKETPRDYYANDAVWKAVYQKGEIELQEAMDLAYLTGQRPADV</sequence>
<feature type="domain" description="Core-binding (CB)" evidence="4">
    <location>
        <begin position="1"/>
        <end position="68"/>
    </location>
</feature>